<feature type="domain" description="Putative T7SS secretion signal" evidence="2">
    <location>
        <begin position="10"/>
        <end position="200"/>
    </location>
</feature>
<proteinExistence type="predicted"/>
<evidence type="ECO:0000256" key="1">
    <source>
        <dbReference type="SAM" id="Phobius"/>
    </source>
</evidence>
<protein>
    <submittedName>
        <fullName evidence="3">T7SS-secreted protein</fullName>
    </submittedName>
</protein>
<dbReference type="Proteomes" id="UP001595851">
    <property type="component" value="Unassembled WGS sequence"/>
</dbReference>
<evidence type="ECO:0000259" key="2">
    <source>
        <dbReference type="Pfam" id="PF21725"/>
    </source>
</evidence>
<evidence type="ECO:0000313" key="4">
    <source>
        <dbReference type="Proteomes" id="UP001595851"/>
    </source>
</evidence>
<reference evidence="4" key="1">
    <citation type="journal article" date="2019" name="Int. J. Syst. Evol. Microbiol.">
        <title>The Global Catalogue of Microorganisms (GCM) 10K type strain sequencing project: providing services to taxonomists for standard genome sequencing and annotation.</title>
        <authorList>
            <consortium name="The Broad Institute Genomics Platform"/>
            <consortium name="The Broad Institute Genome Sequencing Center for Infectious Disease"/>
            <person name="Wu L."/>
            <person name="Ma J."/>
        </authorList>
    </citation>
    <scope>NUCLEOTIDE SEQUENCE [LARGE SCALE GENOMIC DNA]</scope>
    <source>
        <strain evidence="4">TBRC 1276</strain>
    </source>
</reference>
<keyword evidence="4" id="KW-1185">Reference proteome</keyword>
<dbReference type="RefSeq" id="WP_379529871.1">
    <property type="nucleotide sequence ID" value="NZ_JBHSBI010000010.1"/>
</dbReference>
<gene>
    <name evidence="3" type="ORF">ACFOY2_21670</name>
</gene>
<keyword evidence="1" id="KW-1133">Transmembrane helix</keyword>
<name>A0ABV8G7V7_9ACTN</name>
<sequence length="543" mass="57188">MGVPAGWQVLGLADDPAPGDPDQVRVLARRLLDQAELADDNTARLNTVSGNSSALRMRGDYAAPYTEALSGLPAELAKLGKAYRGAGNALMTYAGTLDQAKTQAGTALRQGQTADAQYQGALREVRAHLPAAAGLRSLPDVEHAVSAAAPAVQASVRPAVQRARTADADRARARRVADEAARLRSDAETRAVEEITQALDGSGIRDKSWLAKAWDTVSTPFRSWDDFVSFAGKVALVAGIAVLIVGTGGLAGALLAGAAIAAGAVVFADSLNKYREGRSSLGEVILNGLGMLPGGKSAGLLAHGMVAAGGLRGMAAAVRAGLGRLLGRGLRPTPQTRALSEAPSRLERVGNPLPRDFTTTRGRDGLIDTVNGRPVNEFVQDIATQRNDLYQELRQTDPGNFTKRLTGRMHSIAFDRRTGELFEADNRTIPHDVPTDLHPTLQKPLDDMVDYADRNPAAYDYGGGRRGGFPHVDFPGTHSEVVATNKALWAREAIGAPTGEAHLSEIVIDNRRLFGGGTGLPAPCCPNCTHILGPIDSIPGKEA</sequence>
<organism evidence="3 4">
    <name type="scientific">Nonomuraea purpurea</name>
    <dbReference type="NCBI Taxonomy" id="1849276"/>
    <lineage>
        <taxon>Bacteria</taxon>
        <taxon>Bacillati</taxon>
        <taxon>Actinomycetota</taxon>
        <taxon>Actinomycetes</taxon>
        <taxon>Streptosporangiales</taxon>
        <taxon>Streptosporangiaceae</taxon>
        <taxon>Nonomuraea</taxon>
    </lineage>
</organism>
<feature type="transmembrane region" description="Helical" evidence="1">
    <location>
        <begin position="235"/>
        <end position="268"/>
    </location>
</feature>
<dbReference type="InterPro" id="IPR049082">
    <property type="entry name" value="T7SS_signal"/>
</dbReference>
<comment type="caution">
    <text evidence="3">The sequence shown here is derived from an EMBL/GenBank/DDBJ whole genome shotgun (WGS) entry which is preliminary data.</text>
</comment>
<keyword evidence="1" id="KW-0812">Transmembrane</keyword>
<keyword evidence="1" id="KW-0472">Membrane</keyword>
<dbReference type="EMBL" id="JBHSBI010000010">
    <property type="protein sequence ID" value="MFC4009853.1"/>
    <property type="molecule type" value="Genomic_DNA"/>
</dbReference>
<accession>A0ABV8G7V7</accession>
<evidence type="ECO:0000313" key="3">
    <source>
        <dbReference type="EMBL" id="MFC4009853.1"/>
    </source>
</evidence>
<dbReference type="Pfam" id="PF21725">
    <property type="entry name" value="T7SS_signal"/>
    <property type="match status" value="1"/>
</dbReference>